<dbReference type="EMBL" id="ML976027">
    <property type="protein sequence ID" value="KAF1943247.1"/>
    <property type="molecule type" value="Genomic_DNA"/>
</dbReference>
<dbReference type="InterPro" id="IPR003347">
    <property type="entry name" value="JmjC_dom"/>
</dbReference>
<dbReference type="PANTHER" id="PTHR12461:SF105">
    <property type="entry name" value="HYPOXIA-INDUCIBLE FACTOR 1-ALPHA INHIBITOR"/>
    <property type="match status" value="1"/>
</dbReference>
<accession>A0A6A5T2C6</accession>
<organism evidence="2 3">
    <name type="scientific">Clathrospora elynae</name>
    <dbReference type="NCBI Taxonomy" id="706981"/>
    <lineage>
        <taxon>Eukaryota</taxon>
        <taxon>Fungi</taxon>
        <taxon>Dikarya</taxon>
        <taxon>Ascomycota</taxon>
        <taxon>Pezizomycotina</taxon>
        <taxon>Dothideomycetes</taxon>
        <taxon>Pleosporomycetidae</taxon>
        <taxon>Pleosporales</taxon>
        <taxon>Diademaceae</taxon>
        <taxon>Clathrospora</taxon>
    </lineage>
</organism>
<evidence type="ECO:0000313" key="2">
    <source>
        <dbReference type="EMBL" id="KAF1943247.1"/>
    </source>
</evidence>
<gene>
    <name evidence="2" type="ORF">EJ02DRAFT_343729</name>
</gene>
<proteinExistence type="predicted"/>
<dbReference type="OrthoDB" id="263283at2759"/>
<dbReference type="AlphaFoldDB" id="A0A6A5T2C6"/>
<dbReference type="Pfam" id="PF13621">
    <property type="entry name" value="Cupin_8"/>
    <property type="match status" value="1"/>
</dbReference>
<dbReference type="InterPro" id="IPR041667">
    <property type="entry name" value="Cupin_8"/>
</dbReference>
<feature type="domain" description="JmjC" evidence="1">
    <location>
        <begin position="134"/>
        <end position="299"/>
    </location>
</feature>
<sequence length="299" mass="33873">MARHLPRRLALKYQSERRYPPSSPKKPYREVRVLEYDDVKNMSIAGFDANTPAVFRRCFADIPAVEKWFKRNGTYRYPKELKTAYLDQFGDAVVSLELTRTCIDAPPTSSFERFEAPLSLLLAHMSGKETPETRLYLAQHSLADLPETLQAHLPTPTALLSQLGGRGDIYASSLWMGRPPTQTPLHRDPNPNLFVQLAGKKMVRLMRPQLGREVYERVRMQIRGAGADANIRGEEMMHGDEMEALERVVWDEDKIGTGGYKGVETELGSGDALYIPLGWWHAVRGVGKGANASVNWWFR</sequence>
<dbReference type="SUPFAM" id="SSF51197">
    <property type="entry name" value="Clavaminate synthase-like"/>
    <property type="match status" value="1"/>
</dbReference>
<keyword evidence="3" id="KW-1185">Reference proteome</keyword>
<dbReference type="Gene3D" id="2.60.120.650">
    <property type="entry name" value="Cupin"/>
    <property type="match status" value="1"/>
</dbReference>
<dbReference type="Proteomes" id="UP000800038">
    <property type="component" value="Unassembled WGS sequence"/>
</dbReference>
<name>A0A6A5T2C6_9PLEO</name>
<protein>
    <submittedName>
        <fullName evidence="2">Clavaminate synthase-like protein</fullName>
    </submittedName>
</protein>
<dbReference type="PANTHER" id="PTHR12461">
    <property type="entry name" value="HYPOXIA-INDUCIBLE FACTOR 1 ALPHA INHIBITOR-RELATED"/>
    <property type="match status" value="1"/>
</dbReference>
<evidence type="ECO:0000313" key="3">
    <source>
        <dbReference type="Proteomes" id="UP000800038"/>
    </source>
</evidence>
<evidence type="ECO:0000259" key="1">
    <source>
        <dbReference type="PROSITE" id="PS51184"/>
    </source>
</evidence>
<dbReference type="PROSITE" id="PS51184">
    <property type="entry name" value="JMJC"/>
    <property type="match status" value="1"/>
</dbReference>
<reference evidence="2" key="1">
    <citation type="journal article" date="2020" name="Stud. Mycol.">
        <title>101 Dothideomycetes genomes: a test case for predicting lifestyles and emergence of pathogens.</title>
        <authorList>
            <person name="Haridas S."/>
            <person name="Albert R."/>
            <person name="Binder M."/>
            <person name="Bloem J."/>
            <person name="Labutti K."/>
            <person name="Salamov A."/>
            <person name="Andreopoulos B."/>
            <person name="Baker S."/>
            <person name="Barry K."/>
            <person name="Bills G."/>
            <person name="Bluhm B."/>
            <person name="Cannon C."/>
            <person name="Castanera R."/>
            <person name="Culley D."/>
            <person name="Daum C."/>
            <person name="Ezra D."/>
            <person name="Gonzalez J."/>
            <person name="Henrissat B."/>
            <person name="Kuo A."/>
            <person name="Liang C."/>
            <person name="Lipzen A."/>
            <person name="Lutzoni F."/>
            <person name="Magnuson J."/>
            <person name="Mondo S."/>
            <person name="Nolan M."/>
            <person name="Ohm R."/>
            <person name="Pangilinan J."/>
            <person name="Park H.-J."/>
            <person name="Ramirez L."/>
            <person name="Alfaro M."/>
            <person name="Sun H."/>
            <person name="Tritt A."/>
            <person name="Yoshinaga Y."/>
            <person name="Zwiers L.-H."/>
            <person name="Turgeon B."/>
            <person name="Goodwin S."/>
            <person name="Spatafora J."/>
            <person name="Crous P."/>
            <person name="Grigoriev I."/>
        </authorList>
    </citation>
    <scope>NUCLEOTIDE SEQUENCE</scope>
    <source>
        <strain evidence="2">CBS 161.51</strain>
    </source>
</reference>